<feature type="domain" description="PAN-3" evidence="2">
    <location>
        <begin position="2"/>
        <end position="135"/>
    </location>
</feature>
<sequence>MLIWILILIPLWKAYASDNTKILEVYGQPTVFTNYEVIEGTWSTCQVICMNDVSCVMIYEISESSCYLFRFGEVSLIERMYSGNKIAFKIEFSEDVCPDSNPIISSTNTSNYRITDGLLYTTTFSFDSESWNLEYSITSCPENTTVFLRDTIAVCIGLFYFPSPNLCNNQPKASALCKENNGTLTGPANSNEYAYIQAQSQASYNTSNPGKYKYLTYWIDGVGLSGKYNYAFEDPTHNGISNYVWAENCPLYQSAGYCLYNPNALGYYISDIE</sequence>
<organism evidence="3 4">
    <name type="scientific">Caenorhabditis tropicalis</name>
    <dbReference type="NCBI Taxonomy" id="1561998"/>
    <lineage>
        <taxon>Eukaryota</taxon>
        <taxon>Metazoa</taxon>
        <taxon>Ecdysozoa</taxon>
        <taxon>Nematoda</taxon>
        <taxon>Chromadorea</taxon>
        <taxon>Rhabditida</taxon>
        <taxon>Rhabditina</taxon>
        <taxon>Rhabditomorpha</taxon>
        <taxon>Rhabditoidea</taxon>
        <taxon>Rhabditidae</taxon>
        <taxon>Peloderinae</taxon>
        <taxon>Caenorhabditis</taxon>
    </lineage>
</organism>
<accession>A0A1I7ULN0</accession>
<dbReference type="CDD" id="cd00037">
    <property type="entry name" value="CLECT"/>
    <property type="match status" value="1"/>
</dbReference>
<dbReference type="AlphaFoldDB" id="A0A1I7ULN0"/>
<evidence type="ECO:0000313" key="3">
    <source>
        <dbReference type="Proteomes" id="UP000095282"/>
    </source>
</evidence>
<evidence type="ECO:0000259" key="2">
    <source>
        <dbReference type="SMART" id="SM00605"/>
    </source>
</evidence>
<dbReference type="PANTHER" id="PTHR47629:SF6">
    <property type="entry name" value="CW DOMAIN-CONTAINING PROTEIN-RELATED"/>
    <property type="match status" value="1"/>
</dbReference>
<evidence type="ECO:0000313" key="4">
    <source>
        <dbReference type="WBParaSite" id="Csp11.Scaffold630.g17201.t2"/>
    </source>
</evidence>
<proteinExistence type="predicted"/>
<dbReference type="Proteomes" id="UP000095282">
    <property type="component" value="Unplaced"/>
</dbReference>
<dbReference type="SMART" id="SM00605">
    <property type="entry name" value="CW"/>
    <property type="match status" value="1"/>
</dbReference>
<keyword evidence="3" id="KW-1185">Reference proteome</keyword>
<keyword evidence="1" id="KW-0732">Signal</keyword>
<protein>
    <submittedName>
        <fullName evidence="4">CW domain-containing protein</fullName>
    </submittedName>
</protein>
<dbReference type="InterPro" id="IPR006583">
    <property type="entry name" value="PAN-3_domain"/>
</dbReference>
<dbReference type="WBParaSite" id="Csp11.Scaffold630.g17201.t2">
    <property type="protein sequence ID" value="Csp11.Scaffold630.g17201.t2"/>
    <property type="gene ID" value="Csp11.Scaffold630.g17201"/>
</dbReference>
<feature type="signal peptide" evidence="1">
    <location>
        <begin position="1"/>
        <end position="16"/>
    </location>
</feature>
<dbReference type="InterPro" id="IPR016187">
    <property type="entry name" value="CTDL_fold"/>
</dbReference>
<dbReference type="Pfam" id="PF08277">
    <property type="entry name" value="PAN_3"/>
    <property type="match status" value="1"/>
</dbReference>
<dbReference type="SUPFAM" id="SSF56436">
    <property type="entry name" value="C-type lectin-like"/>
    <property type="match status" value="1"/>
</dbReference>
<name>A0A1I7ULN0_9PELO</name>
<feature type="chain" id="PRO_5009309026" evidence="1">
    <location>
        <begin position="17"/>
        <end position="273"/>
    </location>
</feature>
<reference evidence="4" key="1">
    <citation type="submission" date="2016-11" db="UniProtKB">
        <authorList>
            <consortium name="WormBaseParasite"/>
        </authorList>
    </citation>
    <scope>IDENTIFICATION</scope>
</reference>
<dbReference type="PANTHER" id="PTHR47629">
    <property type="entry name" value="C-TYPE LECTIN-RELATED"/>
    <property type="match status" value="1"/>
</dbReference>
<evidence type="ECO:0000256" key="1">
    <source>
        <dbReference type="SAM" id="SignalP"/>
    </source>
</evidence>